<protein>
    <recommendedName>
        <fullName evidence="4">F-box domain-containing protein</fullName>
    </recommendedName>
</protein>
<accession>A0ABR1UPS3</accession>
<proteinExistence type="predicted"/>
<organism evidence="2 3">
    <name type="scientific">Apiospora saccharicola</name>
    <dbReference type="NCBI Taxonomy" id="335842"/>
    <lineage>
        <taxon>Eukaryota</taxon>
        <taxon>Fungi</taxon>
        <taxon>Dikarya</taxon>
        <taxon>Ascomycota</taxon>
        <taxon>Pezizomycotina</taxon>
        <taxon>Sordariomycetes</taxon>
        <taxon>Xylariomycetidae</taxon>
        <taxon>Amphisphaeriales</taxon>
        <taxon>Apiosporaceae</taxon>
        <taxon>Apiospora</taxon>
    </lineage>
</organism>
<reference evidence="2 3" key="1">
    <citation type="submission" date="2023-01" db="EMBL/GenBank/DDBJ databases">
        <title>Analysis of 21 Apiospora genomes using comparative genomics revels a genus with tremendous synthesis potential of carbohydrate active enzymes and secondary metabolites.</title>
        <authorList>
            <person name="Sorensen T."/>
        </authorList>
    </citation>
    <scope>NUCLEOTIDE SEQUENCE [LARGE SCALE GENOMIC DNA]</scope>
    <source>
        <strain evidence="2 3">CBS 83171</strain>
    </source>
</reference>
<feature type="chain" id="PRO_5046341726" description="F-box domain-containing protein" evidence="1">
    <location>
        <begin position="21"/>
        <end position="498"/>
    </location>
</feature>
<dbReference type="Proteomes" id="UP001446871">
    <property type="component" value="Unassembled WGS sequence"/>
</dbReference>
<evidence type="ECO:0008006" key="4">
    <source>
        <dbReference type="Google" id="ProtNLM"/>
    </source>
</evidence>
<feature type="signal peptide" evidence="1">
    <location>
        <begin position="1"/>
        <end position="20"/>
    </location>
</feature>
<gene>
    <name evidence="2" type="ORF">PG996_009981</name>
</gene>
<evidence type="ECO:0000256" key="1">
    <source>
        <dbReference type="SAM" id="SignalP"/>
    </source>
</evidence>
<sequence>MCVLPLLSVILIVESIETDAAEDKKPTGTRSDYSDPETGEHEVLVNVMNHRQGSTSTSKLENLPAELRSQILSSIPDLASLRSLVRASPVLHAQYLYDRAGILCSCMERELDGFVLDAYALLTSRVRYIGSPRTDEKIKDFLEGYGDWISGSKPYLSVSEMHPSSLRWIAAYHLSVARPLAQRYARWANANLTLTDLEFSLAATSLPRGVKRSPQGSWDDEQMEAGASDVTLSRSEEIRIFRALYRYDTFYHLFGQNRGIRMSTEFLRYNINEMFCGLFDPWEVEAIGTIDLFVREKYHKIFTEVTWDLSDENPRFHQDGRFDPSDSFNLEGEYDYYMDGTVARGLELTSKLLAVKGHENLVAKMERCLTHSDEMDYRLNQVLSFVAQADRRDELPSFPTARDEAEQRRDPLEFAGDSIPPDGPPLGWCLLWSKKYANIYGQLVPEPFRRTGYVIWDAERWEALPCDLRKLIAKIWADDPKTLEWVQATCDWSWSPVE</sequence>
<evidence type="ECO:0000313" key="3">
    <source>
        <dbReference type="Proteomes" id="UP001446871"/>
    </source>
</evidence>
<evidence type="ECO:0000313" key="2">
    <source>
        <dbReference type="EMBL" id="KAK8060051.1"/>
    </source>
</evidence>
<keyword evidence="1" id="KW-0732">Signal</keyword>
<comment type="caution">
    <text evidence="2">The sequence shown here is derived from an EMBL/GenBank/DDBJ whole genome shotgun (WGS) entry which is preliminary data.</text>
</comment>
<dbReference type="EMBL" id="JAQQWM010000006">
    <property type="protein sequence ID" value="KAK8060051.1"/>
    <property type="molecule type" value="Genomic_DNA"/>
</dbReference>
<keyword evidence="3" id="KW-1185">Reference proteome</keyword>
<name>A0ABR1UPS3_9PEZI</name>